<feature type="transmembrane region" description="Helical" evidence="1">
    <location>
        <begin position="6"/>
        <end position="26"/>
    </location>
</feature>
<name>A0A840WHD3_9ACTN</name>
<dbReference type="EMBL" id="JACHDO010000001">
    <property type="protein sequence ID" value="MBB5495702.1"/>
    <property type="molecule type" value="Genomic_DNA"/>
</dbReference>
<dbReference type="Proteomes" id="UP000579647">
    <property type="component" value="Unassembled WGS sequence"/>
</dbReference>
<keyword evidence="1" id="KW-1133">Transmembrane helix</keyword>
<proteinExistence type="predicted"/>
<gene>
    <name evidence="3" type="ORF">HNR07_006839</name>
</gene>
<dbReference type="Gene3D" id="1.20.144.10">
    <property type="entry name" value="Phosphatidic acid phosphatase type 2/haloperoxidase"/>
    <property type="match status" value="1"/>
</dbReference>
<protein>
    <submittedName>
        <fullName evidence="3">Membrane-associated phospholipid phosphatase</fullName>
    </submittedName>
</protein>
<sequence length="99" mass="10337">MFDGPLDLMILAAVMCAVLAVVWLITDKGGWKVSVHSLVAVTGAAIATLLYGAWAALAVWPLALLVGWSRVQLKAHTRAQVIVGALLGGLAAVSFTVLR</sequence>
<feature type="transmembrane region" description="Helical" evidence="1">
    <location>
        <begin position="79"/>
        <end position="98"/>
    </location>
</feature>
<evidence type="ECO:0000313" key="3">
    <source>
        <dbReference type="EMBL" id="MBB5495702.1"/>
    </source>
</evidence>
<evidence type="ECO:0000313" key="4">
    <source>
        <dbReference type="Proteomes" id="UP000579647"/>
    </source>
</evidence>
<evidence type="ECO:0000256" key="1">
    <source>
        <dbReference type="SAM" id="Phobius"/>
    </source>
</evidence>
<comment type="caution">
    <text evidence="3">The sequence shown here is derived from an EMBL/GenBank/DDBJ whole genome shotgun (WGS) entry which is preliminary data.</text>
</comment>
<accession>A0A840WHD3</accession>
<reference evidence="3 4" key="1">
    <citation type="submission" date="2020-08" db="EMBL/GenBank/DDBJ databases">
        <title>Sequencing the genomes of 1000 actinobacteria strains.</title>
        <authorList>
            <person name="Klenk H.-P."/>
        </authorList>
    </citation>
    <scope>NUCLEOTIDE SEQUENCE [LARGE SCALE GENOMIC DNA]</scope>
    <source>
        <strain evidence="3 4">DSM 44598</strain>
    </source>
</reference>
<dbReference type="SUPFAM" id="SSF48317">
    <property type="entry name" value="Acid phosphatase/Vanadium-dependent haloperoxidase"/>
    <property type="match status" value="1"/>
</dbReference>
<dbReference type="Pfam" id="PF01569">
    <property type="entry name" value="PAP2"/>
    <property type="match status" value="1"/>
</dbReference>
<dbReference type="RefSeq" id="WP_184370966.1">
    <property type="nucleotide sequence ID" value="NZ_BAAAKM010000028.1"/>
</dbReference>
<dbReference type="AlphaFoldDB" id="A0A840WHD3"/>
<keyword evidence="1" id="KW-0472">Membrane</keyword>
<dbReference type="InterPro" id="IPR000326">
    <property type="entry name" value="PAP2/HPO"/>
</dbReference>
<feature type="transmembrane region" description="Helical" evidence="1">
    <location>
        <begin position="38"/>
        <end position="59"/>
    </location>
</feature>
<organism evidence="3 4">
    <name type="scientific">Nocardiopsis metallicus</name>
    <dbReference type="NCBI Taxonomy" id="179819"/>
    <lineage>
        <taxon>Bacteria</taxon>
        <taxon>Bacillati</taxon>
        <taxon>Actinomycetota</taxon>
        <taxon>Actinomycetes</taxon>
        <taxon>Streptosporangiales</taxon>
        <taxon>Nocardiopsidaceae</taxon>
        <taxon>Nocardiopsis</taxon>
    </lineage>
</organism>
<keyword evidence="1" id="KW-0812">Transmembrane</keyword>
<dbReference type="InterPro" id="IPR036938">
    <property type="entry name" value="PAP2/HPO_sf"/>
</dbReference>
<evidence type="ECO:0000259" key="2">
    <source>
        <dbReference type="Pfam" id="PF01569"/>
    </source>
</evidence>
<keyword evidence="4" id="KW-1185">Reference proteome</keyword>
<feature type="domain" description="Phosphatidic acid phosphatase type 2/haloperoxidase" evidence="2">
    <location>
        <begin position="30"/>
        <end position="95"/>
    </location>
</feature>